<dbReference type="SUPFAM" id="SSF52266">
    <property type="entry name" value="SGNH hydrolase"/>
    <property type="match status" value="1"/>
</dbReference>
<dbReference type="Gene3D" id="2.60.120.260">
    <property type="entry name" value="Galactose-binding domain-like"/>
    <property type="match status" value="1"/>
</dbReference>
<dbReference type="InterPro" id="IPR036514">
    <property type="entry name" value="SGNH_hydro_sf"/>
</dbReference>
<dbReference type="Proteomes" id="UP000435304">
    <property type="component" value="Unassembled WGS sequence"/>
</dbReference>
<dbReference type="RefSeq" id="WP_331714473.1">
    <property type="nucleotide sequence ID" value="NZ_WPCU01000005.1"/>
</dbReference>
<sequence>MITTPLSPELVHGAAELESTRRGLRPHRLPRPVRERDADPQLALMEAQPSGVRVAVVTTARTIALELHATRVGYRGVARPRGAVDVVVDGELHLSQPLSQGDLLERDLQTGAGTSVPGGPDTVTVADLAPGEKRIELWLPHNEQVELLALRSDAPLRPAPRTGPVWLHHGSSISHGSNATSPTRTWPAVAARRAGVQLHNLGFGGSALVDPFMARVLRDTPADLISVKLGINVVNLDGMRLRTFVPAVHGFLDTIRDGHPTTPLLLVSPLWCGIHEDTPGPGAFDPASLGTGAVRFVATGTPGDTALGRLTLRVVREALREVVERRSDDPQLHHLDGRALYGEADAEQHPLPDALHPDTATHALVGERFADLALGPAGVLAAAGSRTPGPAMSSAPGPRHTW</sequence>
<feature type="domain" description="SsfX3-like N-terminal" evidence="3">
    <location>
        <begin position="12"/>
        <end position="145"/>
    </location>
</feature>
<feature type="region of interest" description="Disordered" evidence="1">
    <location>
        <begin position="382"/>
        <end position="402"/>
    </location>
</feature>
<dbReference type="AlphaFoldDB" id="A0A6A9UVN8"/>
<proteinExistence type="predicted"/>
<dbReference type="Pfam" id="PF21181">
    <property type="entry name" value="SsfX3_N"/>
    <property type="match status" value="1"/>
</dbReference>
<evidence type="ECO:0000313" key="5">
    <source>
        <dbReference type="Proteomes" id="UP000435304"/>
    </source>
</evidence>
<organism evidence="4 5">
    <name type="scientific">Auraticoccus cholistanensis</name>
    <dbReference type="NCBI Taxonomy" id="2656650"/>
    <lineage>
        <taxon>Bacteria</taxon>
        <taxon>Bacillati</taxon>
        <taxon>Actinomycetota</taxon>
        <taxon>Actinomycetes</taxon>
        <taxon>Propionibacteriales</taxon>
        <taxon>Propionibacteriaceae</taxon>
        <taxon>Auraticoccus</taxon>
    </lineage>
</organism>
<evidence type="ECO:0000256" key="1">
    <source>
        <dbReference type="SAM" id="MobiDB-lite"/>
    </source>
</evidence>
<evidence type="ECO:0000313" key="4">
    <source>
        <dbReference type="EMBL" id="MVA75745.1"/>
    </source>
</evidence>
<comment type="caution">
    <text evidence="4">The sequence shown here is derived from an EMBL/GenBank/DDBJ whole genome shotgun (WGS) entry which is preliminary data.</text>
</comment>
<reference evidence="4 5" key="1">
    <citation type="submission" date="2019-12" db="EMBL/GenBank/DDBJ databases">
        <title>Auraticoccus cholistani sp. nov., an actinomycete isolated from soil of Cholistan desert.</title>
        <authorList>
            <person name="Cheema M.T."/>
        </authorList>
    </citation>
    <scope>NUCLEOTIDE SEQUENCE [LARGE SCALE GENOMIC DNA]</scope>
    <source>
        <strain evidence="4 5">F435</strain>
    </source>
</reference>
<dbReference type="InterPro" id="IPR048977">
    <property type="entry name" value="SsfX3-like_N"/>
</dbReference>
<dbReference type="InterPro" id="IPR013830">
    <property type="entry name" value="SGNH_hydro"/>
</dbReference>
<gene>
    <name evidence="4" type="ORF">GC722_06860</name>
</gene>
<dbReference type="Gene3D" id="3.40.50.1110">
    <property type="entry name" value="SGNH hydrolase"/>
    <property type="match status" value="1"/>
</dbReference>
<feature type="domain" description="SGNH hydrolase-type esterase" evidence="2">
    <location>
        <begin position="170"/>
        <end position="364"/>
    </location>
</feature>
<dbReference type="Pfam" id="PF13472">
    <property type="entry name" value="Lipase_GDSL_2"/>
    <property type="match status" value="1"/>
</dbReference>
<accession>A0A6A9UVN8</accession>
<dbReference type="EMBL" id="WPCU01000005">
    <property type="protein sequence ID" value="MVA75745.1"/>
    <property type="molecule type" value="Genomic_DNA"/>
</dbReference>
<protein>
    <submittedName>
        <fullName evidence="4">Lipase</fullName>
    </submittedName>
</protein>
<evidence type="ECO:0000259" key="3">
    <source>
        <dbReference type="Pfam" id="PF21181"/>
    </source>
</evidence>
<keyword evidence="5" id="KW-1185">Reference proteome</keyword>
<name>A0A6A9UVN8_9ACTN</name>
<evidence type="ECO:0000259" key="2">
    <source>
        <dbReference type="Pfam" id="PF13472"/>
    </source>
</evidence>